<dbReference type="SUPFAM" id="SSF52540">
    <property type="entry name" value="P-loop containing nucleoside triphosphate hydrolases"/>
    <property type="match status" value="1"/>
</dbReference>
<evidence type="ECO:0000256" key="1">
    <source>
        <dbReference type="SAM" id="MobiDB-lite"/>
    </source>
</evidence>
<name>A0A024UIX1_9STRA</name>
<sequence>MKKFAKKGGAGAAAVNDDELEQNWAPESVEVDSNTSDVEVEDDDEADEDGEVEEVQDDKATKKRGRDDGTDEGGKPAKTNKKHKSTKGLQNMTQTEHFKLVNEVYSKLYGDKLTPVEIANGLTEAHFTVVPQFGKHNLDSLSRFLRSICPKWKLLFKGKGIKGDCSPILVILCSSALRAVEVGKAIAVFHCHVAKLFGKHFKLTEQVEMLKRFHPIAIGTPGRIKALLEMKGLSLKHTTHVVVDMHRDSKQMSILELKDTAKDTIDIIRDHMLVPLATEKLSIALY</sequence>
<dbReference type="VEuPathDB" id="FungiDB:H310_02545"/>
<protein>
    <submittedName>
        <fullName evidence="2">Uncharacterized protein</fullName>
    </submittedName>
</protein>
<dbReference type="Pfam" id="PF14617">
    <property type="entry name" value="CMS1"/>
    <property type="match status" value="1"/>
</dbReference>
<dbReference type="InterPro" id="IPR032704">
    <property type="entry name" value="Cms1"/>
</dbReference>
<proteinExistence type="predicted"/>
<dbReference type="EMBL" id="KI913955">
    <property type="protein sequence ID" value="ETW06244.1"/>
    <property type="molecule type" value="Genomic_DNA"/>
</dbReference>
<evidence type="ECO:0000313" key="2">
    <source>
        <dbReference type="EMBL" id="ETW06244.1"/>
    </source>
</evidence>
<dbReference type="eggNOG" id="KOG3089">
    <property type="taxonomic scope" value="Eukaryota"/>
</dbReference>
<accession>A0A024UIX1</accession>
<dbReference type="PANTHER" id="PTHR24030">
    <property type="entry name" value="PROTEIN CMSS1"/>
    <property type="match status" value="1"/>
</dbReference>
<dbReference type="GO" id="GO:0030686">
    <property type="term" value="C:90S preribosome"/>
    <property type="evidence" value="ECO:0007669"/>
    <property type="project" value="TreeGrafter"/>
</dbReference>
<dbReference type="GO" id="GO:0005634">
    <property type="term" value="C:nucleus"/>
    <property type="evidence" value="ECO:0007669"/>
    <property type="project" value="TreeGrafter"/>
</dbReference>
<dbReference type="PANTHER" id="PTHR24030:SF0">
    <property type="entry name" value="PROTEIN CMSS1"/>
    <property type="match status" value="1"/>
</dbReference>
<dbReference type="Gene3D" id="3.40.50.300">
    <property type="entry name" value="P-loop containing nucleotide triphosphate hydrolases"/>
    <property type="match status" value="1"/>
</dbReference>
<feature type="compositionally biased region" description="Acidic residues" evidence="1">
    <location>
        <begin position="38"/>
        <end position="56"/>
    </location>
</feature>
<feature type="region of interest" description="Disordered" evidence="1">
    <location>
        <begin position="1"/>
        <end position="92"/>
    </location>
</feature>
<feature type="compositionally biased region" description="Basic and acidic residues" evidence="1">
    <location>
        <begin position="57"/>
        <end position="75"/>
    </location>
</feature>
<dbReference type="GeneID" id="20079595"/>
<feature type="compositionally biased region" description="Low complexity" evidence="1">
    <location>
        <begin position="27"/>
        <end position="37"/>
    </location>
</feature>
<gene>
    <name evidence="2" type="ORF">H310_02545</name>
</gene>
<dbReference type="STRING" id="157072.A0A024UIX1"/>
<dbReference type="AlphaFoldDB" id="A0A024UIX1"/>
<organism evidence="2">
    <name type="scientific">Aphanomyces invadans</name>
    <dbReference type="NCBI Taxonomy" id="157072"/>
    <lineage>
        <taxon>Eukaryota</taxon>
        <taxon>Sar</taxon>
        <taxon>Stramenopiles</taxon>
        <taxon>Oomycota</taxon>
        <taxon>Saprolegniomycetes</taxon>
        <taxon>Saprolegniales</taxon>
        <taxon>Verrucalvaceae</taxon>
        <taxon>Aphanomyces</taxon>
    </lineage>
</organism>
<dbReference type="RefSeq" id="XP_008864319.1">
    <property type="nucleotide sequence ID" value="XM_008866097.1"/>
</dbReference>
<dbReference type="InterPro" id="IPR027417">
    <property type="entry name" value="P-loop_NTPase"/>
</dbReference>
<reference evidence="2" key="1">
    <citation type="submission" date="2013-12" db="EMBL/GenBank/DDBJ databases">
        <title>The Genome Sequence of Aphanomyces invadans NJM9701.</title>
        <authorList>
            <consortium name="The Broad Institute Genomics Platform"/>
            <person name="Russ C."/>
            <person name="Tyler B."/>
            <person name="van West P."/>
            <person name="Dieguez-Uribeondo J."/>
            <person name="Young S.K."/>
            <person name="Zeng Q."/>
            <person name="Gargeya S."/>
            <person name="Fitzgerald M."/>
            <person name="Abouelleil A."/>
            <person name="Alvarado L."/>
            <person name="Chapman S.B."/>
            <person name="Gainer-Dewar J."/>
            <person name="Goldberg J."/>
            <person name="Griggs A."/>
            <person name="Gujja S."/>
            <person name="Hansen M."/>
            <person name="Howarth C."/>
            <person name="Imamovic A."/>
            <person name="Ireland A."/>
            <person name="Larimer J."/>
            <person name="McCowan C."/>
            <person name="Murphy C."/>
            <person name="Pearson M."/>
            <person name="Poon T.W."/>
            <person name="Priest M."/>
            <person name="Roberts A."/>
            <person name="Saif S."/>
            <person name="Shea T."/>
            <person name="Sykes S."/>
            <person name="Wortman J."/>
            <person name="Nusbaum C."/>
            <person name="Birren B."/>
        </authorList>
    </citation>
    <scope>NUCLEOTIDE SEQUENCE [LARGE SCALE GENOMIC DNA]</scope>
    <source>
        <strain evidence="2">NJM9701</strain>
    </source>
</reference>
<dbReference type="OrthoDB" id="1929311at2759"/>